<dbReference type="Gene3D" id="1.10.1200.10">
    <property type="entry name" value="ACP-like"/>
    <property type="match status" value="1"/>
</dbReference>
<dbReference type="InterPro" id="IPR009081">
    <property type="entry name" value="PP-bd_ACP"/>
</dbReference>
<reference evidence="4 5" key="1">
    <citation type="submission" date="2021-07" db="EMBL/GenBank/DDBJ databases">
        <title>Paenibacillus radiodurans sp. nov., isolated from the southeastern edge of Tengger Desert.</title>
        <authorList>
            <person name="Zhang G."/>
        </authorList>
    </citation>
    <scope>NUCLEOTIDE SEQUENCE [LARGE SCALE GENOMIC DNA]</scope>
    <source>
        <strain evidence="4 5">DT7-4</strain>
    </source>
</reference>
<keyword evidence="1" id="KW-0596">Phosphopantetheine</keyword>
<dbReference type="Pfam" id="PF00550">
    <property type="entry name" value="PP-binding"/>
    <property type="match status" value="1"/>
</dbReference>
<organism evidence="4 5">
    <name type="scientific">Paenibacillus oenotherae</name>
    <dbReference type="NCBI Taxonomy" id="1435645"/>
    <lineage>
        <taxon>Bacteria</taxon>
        <taxon>Bacillati</taxon>
        <taxon>Bacillota</taxon>
        <taxon>Bacilli</taxon>
        <taxon>Bacillales</taxon>
        <taxon>Paenibacillaceae</taxon>
        <taxon>Paenibacillus</taxon>
    </lineage>
</organism>
<dbReference type="InterPro" id="IPR006162">
    <property type="entry name" value="Ppantetheine_attach_site"/>
</dbReference>
<proteinExistence type="predicted"/>
<comment type="caution">
    <text evidence="4">The sequence shown here is derived from an EMBL/GenBank/DDBJ whole genome shotgun (WGS) entry which is preliminary data.</text>
</comment>
<dbReference type="Proteomes" id="UP000812277">
    <property type="component" value="Unassembled WGS sequence"/>
</dbReference>
<evidence type="ECO:0000256" key="1">
    <source>
        <dbReference type="ARBA" id="ARBA00022450"/>
    </source>
</evidence>
<dbReference type="InterPro" id="IPR036736">
    <property type="entry name" value="ACP-like_sf"/>
</dbReference>
<feature type="domain" description="Carrier" evidence="3">
    <location>
        <begin position="5"/>
        <end position="84"/>
    </location>
</feature>
<dbReference type="SUPFAM" id="SSF47336">
    <property type="entry name" value="ACP-like"/>
    <property type="match status" value="1"/>
</dbReference>
<dbReference type="EMBL" id="JAHZIJ010000013">
    <property type="protein sequence ID" value="MBW7476508.1"/>
    <property type="molecule type" value="Genomic_DNA"/>
</dbReference>
<gene>
    <name evidence="4" type="ORF">K0T92_17375</name>
</gene>
<evidence type="ECO:0000259" key="3">
    <source>
        <dbReference type="PROSITE" id="PS50075"/>
    </source>
</evidence>
<dbReference type="PROSITE" id="PS50075">
    <property type="entry name" value="CARRIER"/>
    <property type="match status" value="1"/>
</dbReference>
<dbReference type="RefSeq" id="WP_219873744.1">
    <property type="nucleotide sequence ID" value="NZ_JAHZIJ010000013.1"/>
</dbReference>
<name>A0ABS7D9A2_9BACL</name>
<evidence type="ECO:0000256" key="2">
    <source>
        <dbReference type="ARBA" id="ARBA00022553"/>
    </source>
</evidence>
<accession>A0ABS7D9A2</accession>
<keyword evidence="5" id="KW-1185">Reference proteome</keyword>
<dbReference type="PROSITE" id="PS00012">
    <property type="entry name" value="PHOSPHOPANTETHEINE"/>
    <property type="match status" value="1"/>
</dbReference>
<evidence type="ECO:0000313" key="5">
    <source>
        <dbReference type="Proteomes" id="UP000812277"/>
    </source>
</evidence>
<protein>
    <submittedName>
        <fullName evidence="4">Acyl carrier protein</fullName>
    </submittedName>
</protein>
<evidence type="ECO:0000313" key="4">
    <source>
        <dbReference type="EMBL" id="MBW7476508.1"/>
    </source>
</evidence>
<sequence>MRIEVVNREMVQQFLEVTIGQFLEEKTVLEPDLNLQDAGLDSVKTINLIVQIEKHFNIVFEDEEMLIVNFSTINHIIGIVLGKLEC</sequence>
<keyword evidence="2" id="KW-0597">Phosphoprotein</keyword>